<dbReference type="PROSITE" id="PS51257">
    <property type="entry name" value="PROKAR_LIPOPROTEIN"/>
    <property type="match status" value="1"/>
</dbReference>
<name>A0ABV9Q0Q5_9BACL</name>
<dbReference type="PANTHER" id="PTHR42941:SF1">
    <property type="entry name" value="SLL1037 PROTEIN"/>
    <property type="match status" value="1"/>
</dbReference>
<dbReference type="NCBIfam" id="TIGR02122">
    <property type="entry name" value="TRAP_TAXI"/>
    <property type="match status" value="1"/>
</dbReference>
<dbReference type="SUPFAM" id="SSF53850">
    <property type="entry name" value="Periplasmic binding protein-like II"/>
    <property type="match status" value="1"/>
</dbReference>
<keyword evidence="1" id="KW-0732">Signal</keyword>
<dbReference type="Gene3D" id="3.40.190.10">
    <property type="entry name" value="Periplasmic binding protein-like II"/>
    <property type="match status" value="2"/>
</dbReference>
<sequence length="340" mass="36353">MKIKKALALFAALSLSAATIVGCSGSSGTSSTGTKEAQSSKAPDRITIATATTGGVYYPVGNALAKLWTQKNSVQAVAQTSAGGVANLQMMAKKEAEIAFVESGIADYAVNGTEMFEGKKIENIRGLTSLYPNVVHILVKADSGINSLKDIKDKRIIPGSRGSSSEVNSRKILGAYGLDYVKRKDVKADFMGFNESAEALKNGQVDVVSMTGGMPLASVLDVATSSNVKLLSLDKDTVDKLVKENPYFVPFTIPKGTYKGQTEDVLTVAVTNLLVVRADMPTDFVYNLTKTMYENLPILIETHKALKDLNKDVAITGMNIPLHEGAKKYFKEIGLKVDGK</sequence>
<dbReference type="PANTHER" id="PTHR42941">
    <property type="entry name" value="SLL1037 PROTEIN"/>
    <property type="match status" value="1"/>
</dbReference>
<keyword evidence="3" id="KW-1185">Reference proteome</keyword>
<protein>
    <submittedName>
        <fullName evidence="2">TAXI family TRAP transporter solute-binding subunit</fullName>
    </submittedName>
</protein>
<accession>A0ABV9Q0Q5</accession>
<reference evidence="3" key="1">
    <citation type="journal article" date="2019" name="Int. J. Syst. Evol. Microbiol.">
        <title>The Global Catalogue of Microorganisms (GCM) 10K type strain sequencing project: providing services to taxonomists for standard genome sequencing and annotation.</title>
        <authorList>
            <consortium name="The Broad Institute Genomics Platform"/>
            <consortium name="The Broad Institute Genome Sequencing Center for Infectious Disease"/>
            <person name="Wu L."/>
            <person name="Ma J."/>
        </authorList>
    </citation>
    <scope>NUCLEOTIDE SEQUENCE [LARGE SCALE GENOMIC DNA]</scope>
    <source>
        <strain evidence="3">WYCCWR 12678</strain>
    </source>
</reference>
<gene>
    <name evidence="2" type="ORF">ACFO8Q_05390</name>
</gene>
<evidence type="ECO:0000313" key="2">
    <source>
        <dbReference type="EMBL" id="MFC4766802.1"/>
    </source>
</evidence>
<feature type="signal peptide" evidence="1">
    <location>
        <begin position="1"/>
        <end position="17"/>
    </location>
</feature>
<feature type="chain" id="PRO_5045298572" evidence="1">
    <location>
        <begin position="18"/>
        <end position="340"/>
    </location>
</feature>
<dbReference type="RefSeq" id="WP_380024698.1">
    <property type="nucleotide sequence ID" value="NZ_JBHSHC010000031.1"/>
</dbReference>
<dbReference type="EMBL" id="JBHSHC010000031">
    <property type="protein sequence ID" value="MFC4766802.1"/>
    <property type="molecule type" value="Genomic_DNA"/>
</dbReference>
<evidence type="ECO:0000313" key="3">
    <source>
        <dbReference type="Proteomes" id="UP001596002"/>
    </source>
</evidence>
<dbReference type="CDD" id="cd13520">
    <property type="entry name" value="PBP2_TAXI_TRAP"/>
    <property type="match status" value="1"/>
</dbReference>
<dbReference type="Pfam" id="PF16868">
    <property type="entry name" value="NMT1_3"/>
    <property type="match status" value="1"/>
</dbReference>
<comment type="caution">
    <text evidence="2">The sequence shown here is derived from an EMBL/GenBank/DDBJ whole genome shotgun (WGS) entry which is preliminary data.</text>
</comment>
<organism evidence="2 3">
    <name type="scientific">Effusibacillus consociatus</name>
    <dbReference type="NCBI Taxonomy" id="1117041"/>
    <lineage>
        <taxon>Bacteria</taxon>
        <taxon>Bacillati</taxon>
        <taxon>Bacillota</taxon>
        <taxon>Bacilli</taxon>
        <taxon>Bacillales</taxon>
        <taxon>Alicyclobacillaceae</taxon>
        <taxon>Effusibacillus</taxon>
    </lineage>
</organism>
<dbReference type="InterPro" id="IPR011852">
    <property type="entry name" value="TRAP_TAXI"/>
</dbReference>
<dbReference type="Proteomes" id="UP001596002">
    <property type="component" value="Unassembled WGS sequence"/>
</dbReference>
<evidence type="ECO:0000256" key="1">
    <source>
        <dbReference type="SAM" id="SignalP"/>
    </source>
</evidence>
<proteinExistence type="predicted"/>